<dbReference type="Pfam" id="PF04937">
    <property type="entry name" value="DUF659"/>
    <property type="match status" value="1"/>
</dbReference>
<accession>A0ABN7NR59</accession>
<evidence type="ECO:0000259" key="1">
    <source>
        <dbReference type="Pfam" id="PF04937"/>
    </source>
</evidence>
<protein>
    <recommendedName>
        <fullName evidence="1">DUF659 domain-containing protein</fullName>
    </recommendedName>
</protein>
<organism evidence="2 3">
    <name type="scientific">Timema podura</name>
    <name type="common">Walking stick</name>
    <dbReference type="NCBI Taxonomy" id="61482"/>
    <lineage>
        <taxon>Eukaryota</taxon>
        <taxon>Metazoa</taxon>
        <taxon>Ecdysozoa</taxon>
        <taxon>Arthropoda</taxon>
        <taxon>Hexapoda</taxon>
        <taxon>Insecta</taxon>
        <taxon>Pterygota</taxon>
        <taxon>Neoptera</taxon>
        <taxon>Polyneoptera</taxon>
        <taxon>Phasmatodea</taxon>
        <taxon>Timematodea</taxon>
        <taxon>Timematoidea</taxon>
        <taxon>Timematidae</taxon>
        <taxon>Timema</taxon>
    </lineage>
</organism>
<name>A0ABN7NR59_TIMPD</name>
<comment type="caution">
    <text evidence="2">The sequence shown here is derived from an EMBL/GenBank/DDBJ whole genome shotgun (WGS) entry which is preliminary data.</text>
</comment>
<sequence length="613" mass="68829">MKLHKNQQWPNTVEMTNKEMIVSNDEVASQDFMKIKILLIVKSLLSDKVCIHLYTSWGPAVLHFLPEVFFSVQAYNSIASSFRASDEYSEDYLLFSGLLYSPFSTEVSTSAMDTPEEVEFSLQSIILETHPEVTISNFPVESMAFDTTQENKEYAYNSVLGGGDLPKAETIRSVWIPEVNKSQEDNIKNNVKNQQVAILCDETTDRKGQCVFVILLKTLRADSKQSLFVGAVKVLQNASATECSRALVDTITKYEIPYENVVCVVTDGARYMTKCVTSLKVLLCDDFLHIQCWDHKLNLVQNYWSVELPELNECVAKAKAAFLNTRKRKHNYLAFLNEKYSKGEKSAKLFPNPVLTRWNSWFCSVVYLCEYLVDLVEYFSTLEEVTAALKYFQDMSHDKSLFSAEVSTGAIDTPEEVAFSLQSIILETHPEVTISDNPLETMAFDTTQENKESPLSTEVSTSAMDTPKEVALSLESIILETHPEVTNSNYPVESTAFDITHKNKESASFPSEVLTSVVDSLEDSLSLKPVTLRINPEVNISSKLVTDVNKTKEDNQTSTRMDNLPIVQQPTSSTPVVMFSRSTASYYPFGKCKSCTAFTDARMRISPDATAPT</sequence>
<keyword evidence="3" id="KW-1185">Reference proteome</keyword>
<dbReference type="Proteomes" id="UP001153148">
    <property type="component" value="Unassembled WGS sequence"/>
</dbReference>
<gene>
    <name evidence="2" type="ORF">TPAB3V08_LOCUS4304</name>
</gene>
<dbReference type="InterPro" id="IPR007021">
    <property type="entry name" value="DUF659"/>
</dbReference>
<feature type="domain" description="DUF659" evidence="1">
    <location>
        <begin position="182"/>
        <end position="320"/>
    </location>
</feature>
<reference evidence="2" key="1">
    <citation type="submission" date="2021-03" db="EMBL/GenBank/DDBJ databases">
        <authorList>
            <person name="Tran Van P."/>
        </authorList>
    </citation>
    <scope>NUCLEOTIDE SEQUENCE</scope>
</reference>
<evidence type="ECO:0000313" key="2">
    <source>
        <dbReference type="EMBL" id="CAG2057325.1"/>
    </source>
</evidence>
<dbReference type="SUPFAM" id="SSF53098">
    <property type="entry name" value="Ribonuclease H-like"/>
    <property type="match status" value="1"/>
</dbReference>
<dbReference type="InterPro" id="IPR012337">
    <property type="entry name" value="RNaseH-like_sf"/>
</dbReference>
<proteinExistence type="predicted"/>
<dbReference type="EMBL" id="CAJPIN010005211">
    <property type="protein sequence ID" value="CAG2057325.1"/>
    <property type="molecule type" value="Genomic_DNA"/>
</dbReference>
<evidence type="ECO:0000313" key="3">
    <source>
        <dbReference type="Proteomes" id="UP001153148"/>
    </source>
</evidence>